<keyword evidence="1" id="KW-1133">Transmembrane helix</keyword>
<keyword evidence="1" id="KW-0472">Membrane</keyword>
<organism evidence="2 3">
    <name type="scientific">[Propionibacterium] namnetense SK182B-JCVI</name>
    <dbReference type="NCBI Taxonomy" id="1051006"/>
    <lineage>
        <taxon>Bacteria</taxon>
        <taxon>Bacillati</taxon>
        <taxon>Actinomycetota</taxon>
        <taxon>Actinomycetes</taxon>
        <taxon>Propionibacteriales</taxon>
        <taxon>Propionibacteriaceae</taxon>
        <taxon>Cutibacterium</taxon>
    </lineage>
</organism>
<reference evidence="2 3" key="1">
    <citation type="submission" date="2011-07" db="EMBL/GenBank/DDBJ databases">
        <title>Genome Sequence of Propionibacterium acnes SK182B-JCVI.</title>
        <authorList>
            <person name="Durkin A.S."/>
            <person name="Madupu R."/>
            <person name="Hostetler J."/>
            <person name="Radune D."/>
            <person name="Torralba M."/>
            <person name="Methe B."/>
            <person name="Sutton G."/>
            <person name="Strausberg R.L."/>
            <person name="Nelson K.E."/>
        </authorList>
    </citation>
    <scope>NUCLEOTIDE SEQUENCE [LARGE SCALE GENOMIC DNA]</scope>
    <source>
        <strain evidence="2 3">SK182B-JCVI</strain>
    </source>
</reference>
<name>F9NXT3_9ACTN</name>
<evidence type="ECO:0000313" key="2">
    <source>
        <dbReference type="EMBL" id="EGR94764.1"/>
    </source>
</evidence>
<feature type="transmembrane region" description="Helical" evidence="1">
    <location>
        <begin position="21"/>
        <end position="41"/>
    </location>
</feature>
<evidence type="ECO:0000313" key="3">
    <source>
        <dbReference type="Proteomes" id="UP000007832"/>
    </source>
</evidence>
<evidence type="ECO:0000256" key="1">
    <source>
        <dbReference type="SAM" id="Phobius"/>
    </source>
</evidence>
<dbReference type="AlphaFoldDB" id="F9NXT3"/>
<accession>F9NXT3</accession>
<dbReference type="EMBL" id="AFUN01000045">
    <property type="protein sequence ID" value="EGR94764.1"/>
    <property type="molecule type" value="Genomic_DNA"/>
</dbReference>
<proteinExistence type="predicted"/>
<gene>
    <name evidence="2" type="ORF">HMPREF1162_1182</name>
</gene>
<sequence length="51" mass="5449">MVNIGGLIAAARFVGRVWLCVRLLVGCLVGVLVCWVLMLLIGCDLSGCGWE</sequence>
<comment type="caution">
    <text evidence="2">The sequence shown here is derived from an EMBL/GenBank/DDBJ whole genome shotgun (WGS) entry which is preliminary data.</text>
</comment>
<dbReference type="Proteomes" id="UP000007832">
    <property type="component" value="Unassembled WGS sequence"/>
</dbReference>
<protein>
    <submittedName>
        <fullName evidence="2">Uncharacterized protein</fullName>
    </submittedName>
</protein>
<keyword evidence="1" id="KW-0812">Transmembrane</keyword>